<accession>A0A5B9W6Y1</accession>
<gene>
    <name evidence="2" type="ORF">OJF2_43180</name>
</gene>
<dbReference type="AlphaFoldDB" id="A0A5B9W6Y1"/>
<reference evidence="2 3" key="1">
    <citation type="submission" date="2019-08" db="EMBL/GenBank/DDBJ databases">
        <title>Deep-cultivation of Planctomycetes and their phenomic and genomic characterization uncovers novel biology.</title>
        <authorList>
            <person name="Wiegand S."/>
            <person name="Jogler M."/>
            <person name="Boedeker C."/>
            <person name="Pinto D."/>
            <person name="Vollmers J."/>
            <person name="Rivas-Marin E."/>
            <person name="Kohn T."/>
            <person name="Peeters S.H."/>
            <person name="Heuer A."/>
            <person name="Rast P."/>
            <person name="Oberbeckmann S."/>
            <person name="Bunk B."/>
            <person name="Jeske O."/>
            <person name="Meyerdierks A."/>
            <person name="Storesund J.E."/>
            <person name="Kallscheuer N."/>
            <person name="Luecker S."/>
            <person name="Lage O.M."/>
            <person name="Pohl T."/>
            <person name="Merkel B.J."/>
            <person name="Hornburger P."/>
            <person name="Mueller R.-W."/>
            <person name="Bruemmer F."/>
            <person name="Labrenz M."/>
            <person name="Spormann A.M."/>
            <person name="Op den Camp H."/>
            <person name="Overmann J."/>
            <person name="Amann R."/>
            <person name="Jetten M.S.M."/>
            <person name="Mascher T."/>
            <person name="Medema M.H."/>
            <person name="Devos D.P."/>
            <person name="Kaster A.-K."/>
            <person name="Ovreas L."/>
            <person name="Rohde M."/>
            <person name="Galperin M.Y."/>
            <person name="Jogler C."/>
        </authorList>
    </citation>
    <scope>NUCLEOTIDE SEQUENCE [LARGE SCALE GENOMIC DNA]</scope>
    <source>
        <strain evidence="2 3">OJF2</strain>
    </source>
</reference>
<dbReference type="Proteomes" id="UP000324233">
    <property type="component" value="Chromosome"/>
</dbReference>
<name>A0A5B9W6Y1_9BACT</name>
<protein>
    <submittedName>
        <fullName evidence="2">Uncharacterized protein</fullName>
    </submittedName>
</protein>
<dbReference type="RefSeq" id="WP_148595515.1">
    <property type="nucleotide sequence ID" value="NZ_CP042997.1"/>
</dbReference>
<evidence type="ECO:0000313" key="2">
    <source>
        <dbReference type="EMBL" id="QEH35761.1"/>
    </source>
</evidence>
<keyword evidence="3" id="KW-1185">Reference proteome</keyword>
<evidence type="ECO:0000256" key="1">
    <source>
        <dbReference type="SAM" id="MobiDB-lite"/>
    </source>
</evidence>
<dbReference type="EMBL" id="CP042997">
    <property type="protein sequence ID" value="QEH35761.1"/>
    <property type="molecule type" value="Genomic_DNA"/>
</dbReference>
<organism evidence="2 3">
    <name type="scientific">Aquisphaera giovannonii</name>
    <dbReference type="NCBI Taxonomy" id="406548"/>
    <lineage>
        <taxon>Bacteria</taxon>
        <taxon>Pseudomonadati</taxon>
        <taxon>Planctomycetota</taxon>
        <taxon>Planctomycetia</taxon>
        <taxon>Isosphaerales</taxon>
        <taxon>Isosphaeraceae</taxon>
        <taxon>Aquisphaera</taxon>
    </lineage>
</organism>
<sequence>MPDQADNLRRLVRAQRQWKRADEPARPVAAGEPSGRPGATGRREGWLARAARRAFGLAT</sequence>
<feature type="region of interest" description="Disordered" evidence="1">
    <location>
        <begin position="1"/>
        <end position="46"/>
    </location>
</feature>
<proteinExistence type="predicted"/>
<evidence type="ECO:0000313" key="3">
    <source>
        <dbReference type="Proteomes" id="UP000324233"/>
    </source>
</evidence>
<dbReference type="KEGG" id="agv:OJF2_43180"/>